<reference evidence="1 2" key="1">
    <citation type="submission" date="2023-02" db="EMBL/GenBank/DDBJ databases">
        <title>LHISI_Scaffold_Assembly.</title>
        <authorList>
            <person name="Stuart O.P."/>
            <person name="Cleave R."/>
            <person name="Magrath M.J.L."/>
            <person name="Mikheyev A.S."/>
        </authorList>
    </citation>
    <scope>NUCLEOTIDE SEQUENCE [LARGE SCALE GENOMIC DNA]</scope>
    <source>
        <strain evidence="1">Daus_M_001</strain>
        <tissue evidence="1">Leg muscle</tissue>
    </source>
</reference>
<protein>
    <submittedName>
        <fullName evidence="1">Uncharacterized protein</fullName>
    </submittedName>
</protein>
<name>A0ABQ9ICV3_9NEOP</name>
<gene>
    <name evidence="1" type="ORF">PR048_007120</name>
</gene>
<proteinExistence type="predicted"/>
<sequence length="239" mass="27845">MYRVYITSQPQKCHECTTQEKTCVYNLTVYEGADGNAYCFSWNYTTKIGSALLEWINTPPENASRVSVFSDICSGQNRNQCVVAALLHAVKSSRNIKIWDTRSWSVILCTQHLNNKSVHCMSAWLEILKNARSKNPYHVKEFSYQYFFDLNYLAAILIRNRNLDEHGHEENWLKIKSLRFEKKQPSTIFYRYIKIAVDQGKGRPRKSAELRQMYSALIPISDMKKRDLLRLCTSKAIPE</sequence>
<dbReference type="Proteomes" id="UP001159363">
    <property type="component" value="Chromosome 2"/>
</dbReference>
<accession>A0ABQ9ICV3</accession>
<dbReference type="PANTHER" id="PTHR10773">
    <property type="entry name" value="DNA-DIRECTED RNA POLYMERASES I, II, AND III SUBUNIT RPABC2"/>
    <property type="match status" value="1"/>
</dbReference>
<organism evidence="1 2">
    <name type="scientific">Dryococelus australis</name>
    <dbReference type="NCBI Taxonomy" id="614101"/>
    <lineage>
        <taxon>Eukaryota</taxon>
        <taxon>Metazoa</taxon>
        <taxon>Ecdysozoa</taxon>
        <taxon>Arthropoda</taxon>
        <taxon>Hexapoda</taxon>
        <taxon>Insecta</taxon>
        <taxon>Pterygota</taxon>
        <taxon>Neoptera</taxon>
        <taxon>Polyneoptera</taxon>
        <taxon>Phasmatodea</taxon>
        <taxon>Verophasmatodea</taxon>
        <taxon>Anareolatae</taxon>
        <taxon>Phasmatidae</taxon>
        <taxon>Eurycanthinae</taxon>
        <taxon>Dryococelus</taxon>
    </lineage>
</organism>
<evidence type="ECO:0000313" key="1">
    <source>
        <dbReference type="EMBL" id="KAJ8894466.1"/>
    </source>
</evidence>
<evidence type="ECO:0000313" key="2">
    <source>
        <dbReference type="Proteomes" id="UP001159363"/>
    </source>
</evidence>
<dbReference type="EMBL" id="JARBHB010000002">
    <property type="protein sequence ID" value="KAJ8894466.1"/>
    <property type="molecule type" value="Genomic_DNA"/>
</dbReference>
<keyword evidence="2" id="KW-1185">Reference proteome</keyword>
<comment type="caution">
    <text evidence="1">The sequence shown here is derived from an EMBL/GenBank/DDBJ whole genome shotgun (WGS) entry which is preliminary data.</text>
</comment>
<dbReference type="PANTHER" id="PTHR10773:SF19">
    <property type="match status" value="1"/>
</dbReference>